<dbReference type="InterPro" id="IPR052194">
    <property type="entry name" value="MESH1"/>
</dbReference>
<dbReference type="SUPFAM" id="SSF109604">
    <property type="entry name" value="HD-domain/PDEase-like"/>
    <property type="match status" value="1"/>
</dbReference>
<evidence type="ECO:0000313" key="3">
    <source>
        <dbReference type="Proteomes" id="UP000324133"/>
    </source>
</evidence>
<dbReference type="Pfam" id="PF13328">
    <property type="entry name" value="HD_4"/>
    <property type="match status" value="1"/>
</dbReference>
<dbReference type="OrthoDB" id="9802385at2"/>
<organism evidence="2 3">
    <name type="scientific">Rufibacter hautae</name>
    <dbReference type="NCBI Taxonomy" id="2595005"/>
    <lineage>
        <taxon>Bacteria</taxon>
        <taxon>Pseudomonadati</taxon>
        <taxon>Bacteroidota</taxon>
        <taxon>Cytophagia</taxon>
        <taxon>Cytophagales</taxon>
        <taxon>Hymenobacteraceae</taxon>
        <taxon>Rufibacter</taxon>
    </lineage>
</organism>
<sequence length="210" mass="24291">MEELECPSSFNELERAAWAFAVQAHGEQRRKYHNEPYVKHLERVAQTVMAYSGTTGMVMAALLHDVLEDTPVTEQEMQSFLEEVCQGSIVKPAEVLQMVIDLTDQFTKQNAPGHNRKRRKQMEVERLSQISSRAQTIKLADIIDNTRDIIAQDISFAKVYIPEIVALLEVLKKGEPFRLYMLACYEVQKAVYRLEEDRQRFQSLPDQEQE</sequence>
<dbReference type="Gene3D" id="1.10.3210.10">
    <property type="entry name" value="Hypothetical protein af1432"/>
    <property type="match status" value="1"/>
</dbReference>
<reference evidence="2 3" key="1">
    <citation type="submission" date="2019-07" db="EMBL/GenBank/DDBJ databases">
        <title>Rufibacter sp. nov., isolated from lake sediment.</title>
        <authorList>
            <person name="Qu J.-H."/>
        </authorList>
    </citation>
    <scope>NUCLEOTIDE SEQUENCE [LARGE SCALE GENOMIC DNA]</scope>
    <source>
        <strain evidence="2 3">NBS58-1</strain>
    </source>
</reference>
<dbReference type="InterPro" id="IPR003607">
    <property type="entry name" value="HD/PDEase_dom"/>
</dbReference>
<evidence type="ECO:0000259" key="1">
    <source>
        <dbReference type="SMART" id="SM00471"/>
    </source>
</evidence>
<dbReference type="PANTHER" id="PTHR46246">
    <property type="entry name" value="GUANOSINE-3',5'-BIS(DIPHOSPHATE) 3'-PYROPHOSPHOHYDROLASE MESH1"/>
    <property type="match status" value="1"/>
</dbReference>
<name>A0A5B6TAG2_9BACT</name>
<dbReference type="SMART" id="SM00471">
    <property type="entry name" value="HDc"/>
    <property type="match status" value="1"/>
</dbReference>
<feature type="domain" description="HD/PDEase" evidence="1">
    <location>
        <begin position="33"/>
        <end position="155"/>
    </location>
</feature>
<dbReference type="CDD" id="cd00077">
    <property type="entry name" value="HDc"/>
    <property type="match status" value="1"/>
</dbReference>
<protein>
    <submittedName>
        <fullName evidence="2">HD domain-containing protein</fullName>
    </submittedName>
</protein>
<dbReference type="EMBL" id="VKKY01000003">
    <property type="protein sequence ID" value="KAA3436550.1"/>
    <property type="molecule type" value="Genomic_DNA"/>
</dbReference>
<dbReference type="RefSeq" id="WP_149092491.1">
    <property type="nucleotide sequence ID" value="NZ_VKKY01000003.1"/>
</dbReference>
<comment type="caution">
    <text evidence="2">The sequence shown here is derived from an EMBL/GenBank/DDBJ whole genome shotgun (WGS) entry which is preliminary data.</text>
</comment>
<accession>A0A5B6TAG2</accession>
<proteinExistence type="predicted"/>
<dbReference type="AlphaFoldDB" id="A0A5B6TAG2"/>
<evidence type="ECO:0000313" key="2">
    <source>
        <dbReference type="EMBL" id="KAA3436550.1"/>
    </source>
</evidence>
<dbReference type="PANTHER" id="PTHR46246:SF1">
    <property type="entry name" value="GUANOSINE-3',5'-BIS(DIPHOSPHATE) 3'-PYROPHOSPHOHYDROLASE MESH1"/>
    <property type="match status" value="1"/>
</dbReference>
<keyword evidence="3" id="KW-1185">Reference proteome</keyword>
<dbReference type="Proteomes" id="UP000324133">
    <property type="component" value="Unassembled WGS sequence"/>
</dbReference>
<gene>
    <name evidence="2" type="ORF">FOA19_19375</name>
</gene>
<dbReference type="GO" id="GO:0008893">
    <property type="term" value="F:guanosine-3',5'-bis(diphosphate) 3'-diphosphatase activity"/>
    <property type="evidence" value="ECO:0007669"/>
    <property type="project" value="TreeGrafter"/>
</dbReference>